<accession>A0ABN7S6K9</accession>
<dbReference type="Proteomes" id="UP001158576">
    <property type="component" value="Chromosome XSR"/>
</dbReference>
<name>A0ABN7S6K9_OIKDI</name>
<keyword evidence="2" id="KW-1185">Reference proteome</keyword>
<reference evidence="1 2" key="1">
    <citation type="submission" date="2021-04" db="EMBL/GenBank/DDBJ databases">
        <authorList>
            <person name="Bliznina A."/>
        </authorList>
    </citation>
    <scope>NUCLEOTIDE SEQUENCE [LARGE SCALE GENOMIC DNA]</scope>
</reference>
<proteinExistence type="predicted"/>
<evidence type="ECO:0000313" key="2">
    <source>
        <dbReference type="Proteomes" id="UP001158576"/>
    </source>
</evidence>
<protein>
    <submittedName>
        <fullName evidence="1">Oidioi.mRNA.OKI2018_I69.XSR.g13342.t1.cds</fullName>
    </submittedName>
</protein>
<dbReference type="EMBL" id="OU015569">
    <property type="protein sequence ID" value="CAG5094202.1"/>
    <property type="molecule type" value="Genomic_DNA"/>
</dbReference>
<gene>
    <name evidence="1" type="ORF">OKIOD_LOCUS4900</name>
</gene>
<organism evidence="1 2">
    <name type="scientific">Oikopleura dioica</name>
    <name type="common">Tunicate</name>
    <dbReference type="NCBI Taxonomy" id="34765"/>
    <lineage>
        <taxon>Eukaryota</taxon>
        <taxon>Metazoa</taxon>
        <taxon>Chordata</taxon>
        <taxon>Tunicata</taxon>
        <taxon>Appendicularia</taxon>
        <taxon>Copelata</taxon>
        <taxon>Oikopleuridae</taxon>
        <taxon>Oikopleura</taxon>
    </lineage>
</organism>
<sequence length="395" mass="47843">MSLNFASTFLNRHHYDNHNYNVYDYHNLNYDDYDYYDINYNNNNYHYFNHNNYNYDDDYNYDYNNNNNFHHNYYYYNHNINNNDDDDYDYNYHNYYNHNYNYDDDYDYDYDYDYYDYDYYNYYYNYYYYYYHHDNHDNNNNYDNNHHNHDDNYHNHYDNHVNNKHEHFDNEHRSSNHDHYPPHNCGRNNHNSSPLLQHNMQLRMCSGKAQNLKDVMLYSEPSFGNRQMVKMKYIGDKGVMVQIATKAVTDAVLQYQQYWVISKNVCTGPGLTLFREGGFNMTVLETRDKGYEGEITNYNSMKSLYYRNRKDEASKHRSVTFGFTADKVNPDPTANSKRDQYLAYLGFEQGFGDITTEQLWACIQGAKPVTILPSPGVSMECDYSECIGEFVTVGW</sequence>
<evidence type="ECO:0000313" key="1">
    <source>
        <dbReference type="EMBL" id="CAG5094202.1"/>
    </source>
</evidence>